<protein>
    <submittedName>
        <fullName evidence="1">Uncharacterized protein</fullName>
    </submittedName>
</protein>
<dbReference type="EMBL" id="UINC01113186">
    <property type="protein sequence ID" value="SVC82628.1"/>
    <property type="molecule type" value="Genomic_DNA"/>
</dbReference>
<dbReference type="AlphaFoldDB" id="A0A382QCE6"/>
<proteinExistence type="predicted"/>
<organism evidence="1">
    <name type="scientific">marine metagenome</name>
    <dbReference type="NCBI Taxonomy" id="408172"/>
    <lineage>
        <taxon>unclassified sequences</taxon>
        <taxon>metagenomes</taxon>
        <taxon>ecological metagenomes</taxon>
    </lineage>
</organism>
<gene>
    <name evidence="1" type="ORF">METZ01_LOCUS335482</name>
</gene>
<sequence length="224" mass="24767">YPYNVHFQAFKPGETYNWYVTVDNVSGGNWSFKVDDKIYPLNDRSVDITNNSSLMPSQVKNLEVSNNIMSFLRFDIPSSITDSHKIKLNLVIDGESTLNGGIAFYEYGQTGWGENQDNKNIGIIDHSLGATIATLTALDNGTIVWDNGTAVSLDNGTVLSIDLTDNITSYGGEYSVAIRVLETTDKVTFFSKEKLLTDGKHSNGVNYGKGYAPQKNVWPNISFQ</sequence>
<reference evidence="1" key="1">
    <citation type="submission" date="2018-05" db="EMBL/GenBank/DDBJ databases">
        <authorList>
            <person name="Lanie J.A."/>
            <person name="Ng W.-L."/>
            <person name="Kazmierczak K.M."/>
            <person name="Andrzejewski T.M."/>
            <person name="Davidsen T.M."/>
            <person name="Wayne K.J."/>
            <person name="Tettelin H."/>
            <person name="Glass J.I."/>
            <person name="Rusch D."/>
            <person name="Podicherti R."/>
            <person name="Tsui H.-C.T."/>
            <person name="Winkler M.E."/>
        </authorList>
    </citation>
    <scope>NUCLEOTIDE SEQUENCE</scope>
</reference>
<name>A0A382QCE6_9ZZZZ</name>
<feature type="non-terminal residue" evidence="1">
    <location>
        <position position="1"/>
    </location>
</feature>
<evidence type="ECO:0000313" key="1">
    <source>
        <dbReference type="EMBL" id="SVC82628.1"/>
    </source>
</evidence>
<accession>A0A382QCE6</accession>